<dbReference type="PANTHER" id="PTHR31579:SF1">
    <property type="entry name" value="OS03G0796600 PROTEIN"/>
    <property type="match status" value="1"/>
</dbReference>
<dbReference type="AlphaFoldDB" id="A0A200Q4G0"/>
<sequence>MPFQMKIQPIDSWSQEGPLRKDPVKPVVKSRFKRLFELQLPCVLRISSTEKPGVEEHQYNKDGSGDLEPSSVCLAKMVQNFIEETNEKQSVASKCCRNRCNCLSRSCNGSPDDEFDSCCGSNDSIGDACEVLKSLVPCDSIAERNLLADTAKIIEMNKSCKLKADCRKIVSDGLLALGYDVAICKSRWEKCPSYPAGEYEYVDVIVDSERLLVDVDFRSEFEIARSTGNYKAVLQSLPSIFVGKADRLQQIVSIASEAAKQSLKKKGLHFPPWRKAEYMRAKWLSPYTRLAAAGATTTTKPTESEIEIEAEIKNKSCLVKTESFSGEFELLFSEKTVTTFQSKTDSGDHSSFSGGSSDGGAMSPLNLLPMKSRSSQGGLASVLEEKP</sequence>
<evidence type="ECO:0000313" key="2">
    <source>
        <dbReference type="EMBL" id="OVA05363.1"/>
    </source>
</evidence>
<dbReference type="OrthoDB" id="691424at2759"/>
<protein>
    <recommendedName>
        <fullName evidence="4">DUF506 domain-containing protein</fullName>
    </recommendedName>
</protein>
<dbReference type="FunCoup" id="A0A200Q4G0">
    <property type="interactions" value="669"/>
</dbReference>
<dbReference type="NCBIfam" id="TIGR01615">
    <property type="entry name" value="A_thal_3542"/>
    <property type="match status" value="1"/>
</dbReference>
<keyword evidence="3" id="KW-1185">Reference proteome</keyword>
<organism evidence="2 3">
    <name type="scientific">Macleaya cordata</name>
    <name type="common">Five-seeded plume-poppy</name>
    <name type="synonym">Bocconia cordata</name>
    <dbReference type="NCBI Taxonomy" id="56857"/>
    <lineage>
        <taxon>Eukaryota</taxon>
        <taxon>Viridiplantae</taxon>
        <taxon>Streptophyta</taxon>
        <taxon>Embryophyta</taxon>
        <taxon>Tracheophyta</taxon>
        <taxon>Spermatophyta</taxon>
        <taxon>Magnoliopsida</taxon>
        <taxon>Ranunculales</taxon>
        <taxon>Papaveraceae</taxon>
        <taxon>Papaveroideae</taxon>
        <taxon>Macleaya</taxon>
    </lineage>
</organism>
<comment type="caution">
    <text evidence="2">The sequence shown here is derived from an EMBL/GenBank/DDBJ whole genome shotgun (WGS) entry which is preliminary data.</text>
</comment>
<feature type="region of interest" description="Disordered" evidence="1">
    <location>
        <begin position="341"/>
        <end position="387"/>
    </location>
</feature>
<evidence type="ECO:0000313" key="3">
    <source>
        <dbReference type="Proteomes" id="UP000195402"/>
    </source>
</evidence>
<dbReference type="InterPro" id="IPR006502">
    <property type="entry name" value="PDDEXK-like"/>
</dbReference>
<proteinExistence type="predicted"/>
<name>A0A200Q4G0_MACCD</name>
<accession>A0A200Q4G0</accession>
<dbReference type="InParanoid" id="A0A200Q4G0"/>
<dbReference type="EMBL" id="MVGT01003118">
    <property type="protein sequence ID" value="OVA05363.1"/>
    <property type="molecule type" value="Genomic_DNA"/>
</dbReference>
<evidence type="ECO:0008006" key="4">
    <source>
        <dbReference type="Google" id="ProtNLM"/>
    </source>
</evidence>
<dbReference type="PANTHER" id="PTHR31579">
    <property type="entry name" value="OS03G0796600 PROTEIN"/>
    <property type="match status" value="1"/>
</dbReference>
<dbReference type="Proteomes" id="UP000195402">
    <property type="component" value="Unassembled WGS sequence"/>
</dbReference>
<evidence type="ECO:0000256" key="1">
    <source>
        <dbReference type="SAM" id="MobiDB-lite"/>
    </source>
</evidence>
<gene>
    <name evidence="2" type="ORF">BVC80_441g116</name>
</gene>
<dbReference type="Pfam" id="PF04720">
    <property type="entry name" value="PDDEXK_6"/>
    <property type="match status" value="1"/>
</dbReference>
<dbReference type="OMA" id="HEYIDAM"/>
<dbReference type="STRING" id="56857.A0A200Q4G0"/>
<reference evidence="2 3" key="1">
    <citation type="journal article" date="2017" name="Mol. Plant">
        <title>The Genome of Medicinal Plant Macleaya cordata Provides New Insights into Benzylisoquinoline Alkaloids Metabolism.</title>
        <authorList>
            <person name="Liu X."/>
            <person name="Liu Y."/>
            <person name="Huang P."/>
            <person name="Ma Y."/>
            <person name="Qing Z."/>
            <person name="Tang Q."/>
            <person name="Cao H."/>
            <person name="Cheng P."/>
            <person name="Zheng Y."/>
            <person name="Yuan Z."/>
            <person name="Zhou Y."/>
            <person name="Liu J."/>
            <person name="Tang Z."/>
            <person name="Zhuo Y."/>
            <person name="Zhang Y."/>
            <person name="Yu L."/>
            <person name="Huang J."/>
            <person name="Yang P."/>
            <person name="Peng Q."/>
            <person name="Zhang J."/>
            <person name="Jiang W."/>
            <person name="Zhang Z."/>
            <person name="Lin K."/>
            <person name="Ro D.K."/>
            <person name="Chen X."/>
            <person name="Xiong X."/>
            <person name="Shang Y."/>
            <person name="Huang S."/>
            <person name="Zeng J."/>
        </authorList>
    </citation>
    <scope>NUCLEOTIDE SEQUENCE [LARGE SCALE GENOMIC DNA]</scope>
    <source>
        <strain evidence="3">cv. BLH2017</strain>
        <tissue evidence="2">Root</tissue>
    </source>
</reference>